<dbReference type="KEGG" id="obr:102701364"/>
<dbReference type="OMA" id="NARCCYC"/>
<sequence length="724" mass="80655">MAGRRLCGGSDGDSVGPSPSDGSIEGMARNRRVILGLMYGYYEEALNALPLGRMPALARRLLHAGVCFGLADPVTNIIANTLRFVPDDESGDPATRPESDGARKRKRKRGARGARGQVLSKIVAGDGPYPPEAPTIAERSLEGLTTFLTSYYRYLPTWDGLRYLCLARADLLAAVRLIEADRCHRRRDGFHIRSHAVHAALRCAALSARLPNVDAFLTASAVLASPLTLIHTGNAPRHRRLSIQDVTRLSGLLEEPPNLNSSSNPMDAAATRCHHYDMKKKAAPTLRPSLWGLLLDRIHAAYLKAISRMPMRDFRSCYHHGLLRAGYCYGPFDPISNIIVNTIWYDTAFPAPEAYELDMICTPVLVRIESRSLVGLISLMLVCVSGLSEHEAMVYLLKSDLELPRAIQMAGHNGCDTSSWDATAYKAAADASYHPEVEAYVQFAMESLPMVRSAVTELLSTRTLSSSKIRNLCKLLSSSMNYPYKSLEPADELTEDALKMASSYKENYFSEQNFVRKKVEATLQSYEQAKEQYELRFICTVNKCVGRKSFRDSKHPYSHVNFWASAKHGANLTLFFAQVSNDDEDKQDDWSFCQPVLSLSTNARCCYCEFQGTRILHPIQSYCGGAMDFEKMALGTHTMDNEGIISHGKLIACGVGICGEDYIYFDPARDVKFIQAFNRSAWAAKLNWGDEIRRIKDSEKKKKLGEPDEVKKDHTANVSILMSW</sequence>
<evidence type="ECO:0000313" key="4">
    <source>
        <dbReference type="EnsemblPlants" id="OB06G19330.1"/>
    </source>
</evidence>
<evidence type="ECO:0000259" key="2">
    <source>
        <dbReference type="Pfam" id="PF12274"/>
    </source>
</evidence>
<organism evidence="4">
    <name type="scientific">Oryza brachyantha</name>
    <name type="common">malo sina</name>
    <dbReference type="NCBI Taxonomy" id="4533"/>
    <lineage>
        <taxon>Eukaryota</taxon>
        <taxon>Viridiplantae</taxon>
        <taxon>Streptophyta</taxon>
        <taxon>Embryophyta</taxon>
        <taxon>Tracheophyta</taxon>
        <taxon>Spermatophyta</taxon>
        <taxon>Magnoliopsida</taxon>
        <taxon>Liliopsida</taxon>
        <taxon>Poales</taxon>
        <taxon>Poaceae</taxon>
        <taxon>BOP clade</taxon>
        <taxon>Oryzoideae</taxon>
        <taxon>Oryzeae</taxon>
        <taxon>Oryzinae</taxon>
        <taxon>Oryza</taxon>
    </lineage>
</organism>
<dbReference type="EnsemblPlants" id="OB06G19330.1">
    <property type="protein sequence ID" value="OB06G19330.1"/>
    <property type="gene ID" value="OB06G19330"/>
</dbReference>
<feature type="region of interest" description="Disordered" evidence="1">
    <location>
        <begin position="88"/>
        <end position="116"/>
    </location>
</feature>
<feature type="domain" description="PIR2-like helical" evidence="3">
    <location>
        <begin position="38"/>
        <end position="179"/>
    </location>
</feature>
<feature type="domain" description="PIR2-like helical" evidence="3">
    <location>
        <begin position="296"/>
        <end position="410"/>
    </location>
</feature>
<dbReference type="HOGENOM" id="CLU_011465_2_0_1"/>
<protein>
    <submittedName>
        <fullName evidence="4">Uncharacterized protein</fullName>
    </submittedName>
</protein>
<feature type="compositionally biased region" description="Low complexity" evidence="1">
    <location>
        <begin position="12"/>
        <end position="23"/>
    </location>
</feature>
<reference evidence="4" key="2">
    <citation type="submission" date="2013-04" db="UniProtKB">
        <authorList>
            <consortium name="EnsemblPlants"/>
        </authorList>
    </citation>
    <scope>IDENTIFICATION</scope>
</reference>
<dbReference type="AlphaFoldDB" id="J3MD39"/>
<dbReference type="InterPro" id="IPR022059">
    <property type="entry name" value="DUF3615"/>
</dbReference>
<evidence type="ECO:0000259" key="3">
    <source>
        <dbReference type="Pfam" id="PF20235"/>
    </source>
</evidence>
<dbReference type="RefSeq" id="XP_006656863.1">
    <property type="nucleotide sequence ID" value="XM_006656800.3"/>
</dbReference>
<dbReference type="Gramene" id="OB06G19330.1">
    <property type="protein sequence ID" value="OB06G19330.1"/>
    <property type="gene ID" value="OB06G19330"/>
</dbReference>
<evidence type="ECO:0000313" key="5">
    <source>
        <dbReference type="Proteomes" id="UP000006038"/>
    </source>
</evidence>
<reference evidence="4" key="1">
    <citation type="journal article" date="2013" name="Nat. Commun.">
        <title>Whole-genome sequencing of Oryza brachyantha reveals mechanisms underlying Oryza genome evolution.</title>
        <authorList>
            <person name="Chen J."/>
            <person name="Huang Q."/>
            <person name="Gao D."/>
            <person name="Wang J."/>
            <person name="Lang Y."/>
            <person name="Liu T."/>
            <person name="Li B."/>
            <person name="Bai Z."/>
            <person name="Luis Goicoechea J."/>
            <person name="Liang C."/>
            <person name="Chen C."/>
            <person name="Zhang W."/>
            <person name="Sun S."/>
            <person name="Liao Y."/>
            <person name="Zhang X."/>
            <person name="Yang L."/>
            <person name="Song C."/>
            <person name="Wang M."/>
            <person name="Shi J."/>
            <person name="Liu G."/>
            <person name="Liu J."/>
            <person name="Zhou H."/>
            <person name="Zhou W."/>
            <person name="Yu Q."/>
            <person name="An N."/>
            <person name="Chen Y."/>
            <person name="Cai Q."/>
            <person name="Wang B."/>
            <person name="Liu B."/>
            <person name="Min J."/>
            <person name="Huang Y."/>
            <person name="Wu H."/>
            <person name="Li Z."/>
            <person name="Zhang Y."/>
            <person name="Yin Y."/>
            <person name="Song W."/>
            <person name="Jiang J."/>
            <person name="Jackson S.A."/>
            <person name="Wing R.A."/>
            <person name="Wang J."/>
            <person name="Chen M."/>
        </authorList>
    </citation>
    <scope>NUCLEOTIDE SEQUENCE [LARGE SCALE GENOMIC DNA]</scope>
    <source>
        <strain evidence="4">cv. IRGC 101232</strain>
    </source>
</reference>
<dbReference type="Pfam" id="PF12274">
    <property type="entry name" value="DUF3615"/>
    <property type="match status" value="1"/>
</dbReference>
<feature type="domain" description="DUF3615" evidence="2">
    <location>
        <begin position="519"/>
        <end position="618"/>
    </location>
</feature>
<accession>J3MD39</accession>
<name>J3MD39_ORYBR</name>
<gene>
    <name evidence="4" type="primary">LOC102701364</name>
</gene>
<dbReference type="STRING" id="4533.J3MD39"/>
<dbReference type="GeneID" id="102701364"/>
<dbReference type="PANTHER" id="PTHR33120">
    <property type="entry name" value="EXPRESSED PROTEIN-RELATED"/>
    <property type="match status" value="1"/>
</dbReference>
<dbReference type="OrthoDB" id="592160at2759"/>
<dbReference type="Pfam" id="PF20235">
    <property type="entry name" value="PIR2-like_helical"/>
    <property type="match status" value="2"/>
</dbReference>
<evidence type="ECO:0000256" key="1">
    <source>
        <dbReference type="SAM" id="MobiDB-lite"/>
    </source>
</evidence>
<feature type="compositionally biased region" description="Basic residues" evidence="1">
    <location>
        <begin position="103"/>
        <end position="112"/>
    </location>
</feature>
<feature type="region of interest" description="Disordered" evidence="1">
    <location>
        <begin position="1"/>
        <end position="25"/>
    </location>
</feature>
<keyword evidence="5" id="KW-1185">Reference proteome</keyword>
<proteinExistence type="predicted"/>
<dbReference type="Proteomes" id="UP000006038">
    <property type="component" value="Chromosome 6"/>
</dbReference>
<dbReference type="PANTHER" id="PTHR33120:SF43">
    <property type="entry name" value="PIR2-LIKE HELICAL DOMAIN-CONTAINING PROTEIN"/>
    <property type="match status" value="1"/>
</dbReference>
<dbReference type="InterPro" id="IPR046527">
    <property type="entry name" value="PIR2-like_helical"/>
</dbReference>